<gene>
    <name evidence="1" type="ORF">LCGC14_1381210</name>
</gene>
<comment type="caution">
    <text evidence="1">The sequence shown here is derived from an EMBL/GenBank/DDBJ whole genome shotgun (WGS) entry which is preliminary data.</text>
</comment>
<reference evidence="1" key="1">
    <citation type="journal article" date="2015" name="Nature">
        <title>Complex archaea that bridge the gap between prokaryotes and eukaryotes.</title>
        <authorList>
            <person name="Spang A."/>
            <person name="Saw J.H."/>
            <person name="Jorgensen S.L."/>
            <person name="Zaremba-Niedzwiedzka K."/>
            <person name="Martijn J."/>
            <person name="Lind A.E."/>
            <person name="van Eijk R."/>
            <person name="Schleper C."/>
            <person name="Guy L."/>
            <person name="Ettema T.J."/>
        </authorList>
    </citation>
    <scope>NUCLEOTIDE SEQUENCE</scope>
</reference>
<dbReference type="AlphaFoldDB" id="A0A0F9MI28"/>
<dbReference type="EMBL" id="LAZR01008828">
    <property type="protein sequence ID" value="KKM76325.1"/>
    <property type="molecule type" value="Genomic_DNA"/>
</dbReference>
<proteinExistence type="predicted"/>
<name>A0A0F9MI28_9ZZZZ</name>
<evidence type="ECO:0000313" key="1">
    <source>
        <dbReference type="EMBL" id="KKM76325.1"/>
    </source>
</evidence>
<organism evidence="1">
    <name type="scientific">marine sediment metagenome</name>
    <dbReference type="NCBI Taxonomy" id="412755"/>
    <lineage>
        <taxon>unclassified sequences</taxon>
        <taxon>metagenomes</taxon>
        <taxon>ecological metagenomes</taxon>
    </lineage>
</organism>
<accession>A0A0F9MI28</accession>
<sequence>MKITSNDVERFLNQNANDYPFDGVTCNEIFHQMAQDLFEFLKNEREKE</sequence>
<protein>
    <submittedName>
        <fullName evidence="1">Uncharacterized protein</fullName>
    </submittedName>
</protein>